<evidence type="ECO:0000256" key="1">
    <source>
        <dbReference type="SAM" id="MobiDB-lite"/>
    </source>
</evidence>
<evidence type="ECO:0000313" key="2">
    <source>
        <dbReference type="EMBL" id="AGK87036.1"/>
    </source>
</evidence>
<dbReference type="EMBL" id="KC751414">
    <property type="protein sequence ID" value="AGK87036.1"/>
    <property type="molecule type" value="Genomic_DNA"/>
</dbReference>
<accession>R4JGU6</accession>
<dbReference type="NCBIfam" id="NF046043">
    <property type="entry name" value="rep_init_NGO0469"/>
    <property type="match status" value="1"/>
</dbReference>
<reference evidence="2 3" key="1">
    <citation type="journal article" date="2013" name="J. Virol.">
        <title>Morphology, Physiological Characteristics, and Complete Sequence of Marine Bacteriophage RIO-1 Infecting Pseudoalteromonas marina.</title>
        <authorList>
            <person name="Hardies S.C."/>
            <person name="Hwang Y.J."/>
            <person name="Hwang C.Y."/>
            <person name="Jang G.I."/>
            <person name="Cho B.C."/>
        </authorList>
    </citation>
    <scope>NUCLEOTIDE SEQUENCE [LARGE SCALE GENOMIC DNA]</scope>
</reference>
<name>R4JGU6_9CAUD</name>
<protein>
    <submittedName>
        <fullName evidence="2">Putative ssDNA binding protein</fullName>
    </submittedName>
</protein>
<dbReference type="RefSeq" id="YP_008051092.1">
    <property type="nucleotide sequence ID" value="NC_021300.1"/>
</dbReference>
<dbReference type="InterPro" id="IPR059222">
    <property type="entry name" value="NGO0469-like"/>
</dbReference>
<dbReference type="Proteomes" id="UP000013564">
    <property type="component" value="Segment"/>
</dbReference>
<gene>
    <name evidence="2" type="ORF">RIO-1_22</name>
</gene>
<feature type="region of interest" description="Disordered" evidence="1">
    <location>
        <begin position="185"/>
        <end position="218"/>
    </location>
</feature>
<dbReference type="OrthoDB" id="9960at10239"/>
<dbReference type="KEGG" id="vg:16207379"/>
<sequence>MALNINNAPKSSGKISPIPEADTHRAVVIQVIGLGLQEGGEWKGEKKPNKVKVRMTYELPDQTAEFDGETKPLIVSEELALSNHEKSVMMQRLTQLDPTNEFKGDLTKLLGKSCLVTVSHRAGTGKFAGRTFANIAAVSALPKILPKVEEIFNPLVSYDPDEPDAEVFASLPEFMQTKINNRLDAPHNAVKQEVKEESDEADIPSGEKFETPDVSGDW</sequence>
<proteinExistence type="predicted"/>
<organism evidence="2 3">
    <name type="scientific">Pseudoalteromonas phage RIO-1</name>
    <dbReference type="NCBI Taxonomy" id="1316739"/>
    <lineage>
        <taxon>Viruses</taxon>
        <taxon>Duplodnaviria</taxon>
        <taxon>Heunggongvirae</taxon>
        <taxon>Uroviricota</taxon>
        <taxon>Caudoviricetes</taxon>
        <taxon>Zobellviridae</taxon>
        <taxon>Melvirus</taxon>
        <taxon>Melvirus orientalis</taxon>
    </lineage>
</organism>
<dbReference type="GeneID" id="16207379"/>
<evidence type="ECO:0000313" key="3">
    <source>
        <dbReference type="Proteomes" id="UP000013564"/>
    </source>
</evidence>
<keyword evidence="3" id="KW-1185">Reference proteome</keyword>